<evidence type="ECO:0000256" key="3">
    <source>
        <dbReference type="ARBA" id="ARBA00023015"/>
    </source>
</evidence>
<dbReference type="Gene3D" id="2.60.40.3960">
    <property type="entry name" value="Velvet domain"/>
    <property type="match status" value="1"/>
</dbReference>
<evidence type="ECO:0000256" key="2">
    <source>
        <dbReference type="ARBA" id="ARBA00022969"/>
    </source>
</evidence>
<evidence type="ECO:0000313" key="8">
    <source>
        <dbReference type="EMBL" id="CDR37910.1"/>
    </source>
</evidence>
<dbReference type="EMBL" id="LK052938">
    <property type="protein sequence ID" value="CDR37910.1"/>
    <property type="molecule type" value="Genomic_DNA"/>
</dbReference>
<evidence type="ECO:0000256" key="6">
    <source>
        <dbReference type="SAM" id="MobiDB-lite"/>
    </source>
</evidence>
<evidence type="ECO:0000256" key="4">
    <source>
        <dbReference type="ARBA" id="ARBA00023163"/>
    </source>
</evidence>
<dbReference type="PROSITE" id="PS51821">
    <property type="entry name" value="VELVET"/>
    <property type="match status" value="1"/>
</dbReference>
<gene>
    <name evidence="8" type="ORF">RHTO0S_03e00848g</name>
</gene>
<comment type="subcellular location">
    <subcellularLocation>
        <location evidence="1">Nucleus</location>
    </subcellularLocation>
</comment>
<dbReference type="PANTHER" id="PTHR33572:SF18">
    <property type="entry name" value="SPORE DEVELOPMENT REGULATOR VOSA"/>
    <property type="match status" value="1"/>
</dbReference>
<keyword evidence="3" id="KW-0805">Transcription regulation</keyword>
<dbReference type="InterPro" id="IPR021740">
    <property type="entry name" value="Velvet"/>
</dbReference>
<feature type="compositionally biased region" description="Low complexity" evidence="6">
    <location>
        <begin position="241"/>
        <end position="257"/>
    </location>
</feature>
<evidence type="ECO:0000256" key="5">
    <source>
        <dbReference type="ARBA" id="ARBA00023242"/>
    </source>
</evidence>
<feature type="region of interest" description="Disordered" evidence="6">
    <location>
        <begin position="1"/>
        <end position="57"/>
    </location>
</feature>
<dbReference type="Pfam" id="PF11754">
    <property type="entry name" value="Velvet"/>
    <property type="match status" value="2"/>
</dbReference>
<organism evidence="8">
    <name type="scientific">Rhodotorula toruloides</name>
    <name type="common">Yeast</name>
    <name type="synonym">Rhodosporidium toruloides</name>
    <dbReference type="NCBI Taxonomy" id="5286"/>
    <lineage>
        <taxon>Eukaryota</taxon>
        <taxon>Fungi</taxon>
        <taxon>Dikarya</taxon>
        <taxon>Basidiomycota</taxon>
        <taxon>Pucciniomycotina</taxon>
        <taxon>Microbotryomycetes</taxon>
        <taxon>Sporidiobolales</taxon>
        <taxon>Sporidiobolaceae</taxon>
        <taxon>Rhodotorula</taxon>
    </lineage>
</organism>
<accession>A0A061ARD2</accession>
<sequence>MAAQAHHAMPPPPDRPPAAAQASPRASMYALDVRQQPRQARMAGSGEKADRRPIDPPPIIRLRIRRPSARKKPAHLLTDDDLTTPTLTHTLFMFASLVSEDGEEEADEAAECKNALVAGTVVSSLFHLRDESCFVFPDLSIRTEGRWRFKMSLYELTEDGVRFCSSVLTDVFQVYSSKRFPGMSKSTELSKSFAQQGIKLRVRRPGSRLDDAAPEEPPVGPRREPPLIAKAPARRVSATMAAPAPRRPSAPASSAAANEALFDSSARKRPWSSFDAANDTRMVRPAPPPPHPHGLHGAAERWRYVPPNPNARRVHSESFHPHDYRAHGPPPPAYPHPGVLTAPQGLAFTAPDPRLPPNTHPRPFAFTTPAPPRPLDPTRTNAYPAHPHAHAHAHAHVHMYPPPLRPVSPPPVLPPLRNVPHPSTRPRALSSSPPKSASRQQQPSPDPSPESDFDAAEALSFMRSGRVESVVRPVPVKPGAGGPPEPEKAEREGSRPSTATGGSLAKLLGEGSSTAKGAGEVFFM</sequence>
<dbReference type="GO" id="GO:0030435">
    <property type="term" value="P:sporulation resulting in formation of a cellular spore"/>
    <property type="evidence" value="ECO:0007669"/>
    <property type="project" value="UniProtKB-KW"/>
</dbReference>
<evidence type="ECO:0000259" key="7">
    <source>
        <dbReference type="PROSITE" id="PS51821"/>
    </source>
</evidence>
<name>A0A061ARD2_RHOTO</name>
<proteinExistence type="predicted"/>
<feature type="region of interest" description="Disordered" evidence="6">
    <location>
        <begin position="367"/>
        <end position="394"/>
    </location>
</feature>
<dbReference type="PANTHER" id="PTHR33572">
    <property type="entry name" value="SPORE DEVELOPMENT REGULATOR VOSA"/>
    <property type="match status" value="1"/>
</dbReference>
<feature type="region of interest" description="Disordered" evidence="6">
    <location>
        <begin position="408"/>
        <end position="524"/>
    </location>
</feature>
<keyword evidence="4" id="KW-0804">Transcription</keyword>
<feature type="compositionally biased region" description="Basic and acidic residues" evidence="6">
    <location>
        <begin position="485"/>
        <end position="494"/>
    </location>
</feature>
<feature type="domain" description="Velvet" evidence="7">
    <location>
        <begin position="23"/>
        <end position="203"/>
    </location>
</feature>
<reference evidence="8" key="1">
    <citation type="journal article" date="2014" name="Genome Announc.">
        <title>Draft genome sequence of Rhodosporidium toruloides CECT1137, an oleaginous yeast of biotechnological interest.</title>
        <authorList>
            <person name="Morin N."/>
            <person name="Calcas X."/>
            <person name="Devillers H."/>
            <person name="Durrens P."/>
            <person name="Sherman D.J."/>
            <person name="Nicaud J.-M."/>
            <person name="Neuveglise C."/>
        </authorList>
    </citation>
    <scope>NUCLEOTIDE SEQUENCE</scope>
    <source>
        <strain evidence="8">CECT1137</strain>
    </source>
</reference>
<dbReference type="InterPro" id="IPR038491">
    <property type="entry name" value="Velvet_dom_sf"/>
</dbReference>
<feature type="region of interest" description="Disordered" evidence="6">
    <location>
        <begin position="203"/>
        <end position="258"/>
    </location>
</feature>
<evidence type="ECO:0000256" key="1">
    <source>
        <dbReference type="ARBA" id="ARBA00004123"/>
    </source>
</evidence>
<dbReference type="OrthoDB" id="5599552at2759"/>
<keyword evidence="2" id="KW-0749">Sporulation</keyword>
<dbReference type="InterPro" id="IPR037525">
    <property type="entry name" value="Velvet_dom"/>
</dbReference>
<dbReference type="GO" id="GO:0005634">
    <property type="term" value="C:nucleus"/>
    <property type="evidence" value="ECO:0007669"/>
    <property type="project" value="UniProtKB-SubCell"/>
</dbReference>
<feature type="compositionally biased region" description="Low complexity" evidence="6">
    <location>
        <begin position="17"/>
        <end position="28"/>
    </location>
</feature>
<dbReference type="AlphaFoldDB" id="A0A061ARD2"/>
<keyword evidence="5" id="KW-0539">Nucleus</keyword>
<protein>
    <submittedName>
        <fullName evidence="8">RHTO0S03e00848g1_1</fullName>
    </submittedName>
</protein>